<sequence>MNRYRALEELDIEFKEAESAWLEAQDDAGLSDQEKQQFLSRLHQCLEKRKAHISTHWSDPAYYEDGKMRKLVVD</sequence>
<reference evidence="1 2" key="1">
    <citation type="submission" date="2017-03" db="EMBL/GenBank/DDBJ databases">
        <authorList>
            <person name="Afonso C.L."/>
            <person name="Miller P.J."/>
            <person name="Scott M.A."/>
            <person name="Spackman E."/>
            <person name="Goraichik I."/>
            <person name="Dimitrov K.M."/>
            <person name="Suarez D.L."/>
            <person name="Swayne D.E."/>
        </authorList>
    </citation>
    <scope>NUCLEOTIDE SEQUENCE [LARGE SCALE GENOMIC DNA]</scope>
    <source>
        <strain evidence="1">SB41UT1</strain>
    </source>
</reference>
<dbReference type="AlphaFoldDB" id="A0A1X7APE4"/>
<dbReference type="Proteomes" id="UP000196573">
    <property type="component" value="Unassembled WGS sequence"/>
</dbReference>
<name>A0A1X7APE4_9GAMM</name>
<dbReference type="OrthoDB" id="6198732at2"/>
<proteinExistence type="predicted"/>
<organism evidence="1 2">
    <name type="scientific">Parendozoicomonas haliclonae</name>
    <dbReference type="NCBI Taxonomy" id="1960125"/>
    <lineage>
        <taxon>Bacteria</taxon>
        <taxon>Pseudomonadati</taxon>
        <taxon>Pseudomonadota</taxon>
        <taxon>Gammaproteobacteria</taxon>
        <taxon>Oceanospirillales</taxon>
        <taxon>Endozoicomonadaceae</taxon>
        <taxon>Parendozoicomonas</taxon>
    </lineage>
</organism>
<accession>A0A1X7APE4</accession>
<dbReference type="RefSeq" id="WP_087112603.1">
    <property type="nucleotide sequence ID" value="NZ_CBCSCN010000013.1"/>
</dbReference>
<evidence type="ECO:0000313" key="1">
    <source>
        <dbReference type="EMBL" id="SMA50156.1"/>
    </source>
</evidence>
<dbReference type="EMBL" id="FWPT01000011">
    <property type="protein sequence ID" value="SMA50156.1"/>
    <property type="molecule type" value="Genomic_DNA"/>
</dbReference>
<evidence type="ECO:0000313" key="2">
    <source>
        <dbReference type="Proteomes" id="UP000196573"/>
    </source>
</evidence>
<keyword evidence="2" id="KW-1185">Reference proteome</keyword>
<protein>
    <submittedName>
        <fullName evidence="1">Uncharacterized protein</fullName>
    </submittedName>
</protein>
<gene>
    <name evidence="1" type="ORF">EHSB41UT_03947</name>
</gene>